<dbReference type="InterPro" id="IPR025132">
    <property type="entry name" value="DUF4058"/>
</dbReference>
<dbReference type="EMBL" id="NIDE01000014">
    <property type="protein sequence ID" value="OWK37665.1"/>
    <property type="molecule type" value="Genomic_DNA"/>
</dbReference>
<protein>
    <recommendedName>
        <fullName evidence="3">DUF4058 domain-containing protein</fullName>
    </recommendedName>
</protein>
<accession>A0A225DMM1</accession>
<reference evidence="2" key="1">
    <citation type="submission" date="2017-06" db="EMBL/GenBank/DDBJ databases">
        <title>Genome analysis of Fimbriiglobus ruber SP5, the first member of the order Planctomycetales with confirmed chitinolytic capability.</title>
        <authorList>
            <person name="Ravin N.V."/>
            <person name="Rakitin A.L."/>
            <person name="Ivanova A.A."/>
            <person name="Beletsky A.V."/>
            <person name="Kulichevskaya I.S."/>
            <person name="Mardanov A.V."/>
            <person name="Dedysh S.N."/>
        </authorList>
    </citation>
    <scope>NUCLEOTIDE SEQUENCE [LARGE SCALE GENOMIC DNA]</scope>
    <source>
        <strain evidence="2">SP5</strain>
    </source>
</reference>
<gene>
    <name evidence="1" type="ORF">FRUB_06785</name>
</gene>
<dbReference type="RefSeq" id="WP_161967774.1">
    <property type="nucleotide sequence ID" value="NZ_NIDE01000014.1"/>
</dbReference>
<name>A0A225DMM1_9BACT</name>
<dbReference type="AlphaFoldDB" id="A0A225DMM1"/>
<organism evidence="1 2">
    <name type="scientific">Fimbriiglobus ruber</name>
    <dbReference type="NCBI Taxonomy" id="1908690"/>
    <lineage>
        <taxon>Bacteria</taxon>
        <taxon>Pseudomonadati</taxon>
        <taxon>Planctomycetota</taxon>
        <taxon>Planctomycetia</taxon>
        <taxon>Gemmatales</taxon>
        <taxon>Gemmataceae</taxon>
        <taxon>Fimbriiglobus</taxon>
    </lineage>
</organism>
<sequence>MSIHDWTRLEPGDFHHFHQAWVVNLTNALNGGLLPPEYMAMTEQVTGRPIPDVVTLQTRTPANDSGGIAVETAPPTARVVARLEKVNYAKRADRVAIRHGRGKVVAIIEIVSPGNKDSRNALRTFVEKAADILNQGVNLLVVDLFPPTSRDPHGIHKAIWDEFGDEPFAAPPSKPLIVASYIGGDLPTAYVESIGVGDALPSLPIFLSATRYLPAPLEATYLQSWATFPALLKDLIDPAAR</sequence>
<keyword evidence="2" id="KW-1185">Reference proteome</keyword>
<evidence type="ECO:0000313" key="1">
    <source>
        <dbReference type="EMBL" id="OWK37665.1"/>
    </source>
</evidence>
<evidence type="ECO:0008006" key="3">
    <source>
        <dbReference type="Google" id="ProtNLM"/>
    </source>
</evidence>
<dbReference type="Proteomes" id="UP000214646">
    <property type="component" value="Unassembled WGS sequence"/>
</dbReference>
<comment type="caution">
    <text evidence="1">The sequence shown here is derived from an EMBL/GenBank/DDBJ whole genome shotgun (WGS) entry which is preliminary data.</text>
</comment>
<proteinExistence type="predicted"/>
<evidence type="ECO:0000313" key="2">
    <source>
        <dbReference type="Proteomes" id="UP000214646"/>
    </source>
</evidence>
<dbReference type="Pfam" id="PF13267">
    <property type="entry name" value="DUF4058"/>
    <property type="match status" value="1"/>
</dbReference>
<dbReference type="OrthoDB" id="266247at2"/>